<evidence type="ECO:0000313" key="2">
    <source>
        <dbReference type="EMBL" id="OAA33839.1"/>
    </source>
</evidence>
<dbReference type="Proteomes" id="UP000076863">
    <property type="component" value="Unassembled WGS sequence"/>
</dbReference>
<gene>
    <name evidence="2" type="ORF">BBO_09464</name>
</gene>
<dbReference type="EMBL" id="AZHA01000091">
    <property type="protein sequence ID" value="OAA33839.1"/>
    <property type="molecule type" value="Genomic_DNA"/>
</dbReference>
<proteinExistence type="predicted"/>
<accession>A0A166VN05</accession>
<evidence type="ECO:0000256" key="1">
    <source>
        <dbReference type="SAM" id="MobiDB-lite"/>
    </source>
</evidence>
<dbReference type="OrthoDB" id="5141495at2759"/>
<feature type="compositionally biased region" description="Polar residues" evidence="1">
    <location>
        <begin position="68"/>
        <end position="77"/>
    </location>
</feature>
<sequence length="550" mass="60664">MANEKERAKQIAAKFGVEITLVHKVLNGAAVTTWNLLVKARQQQPRRGPIRENGAPSSRQVRYALSAARQQSFTPSETHWPGSGGRLLSRKYHRTGKNSGNQRNENSSPTPQHLRARMEIATATDSITKASLPARQVLRQVEDLIIHASAMMNGVQPPAAVFAEKMEKIVTHLENSFQRYGSPALAESNKKAIRDDIIRHAGEKRMLEENGLQDAENAHETQLVAVLTTFLSQVNTVVGPVVKDYTPSDPPQIASALPESVQSPTLCCMDGPEPAHNGACPSSGDTRQIASSERRRRGSSKVRDRQYEAENGESIVVASNHRDEGDPPPQVQAADQAPLLEYSDAESQSGASIVWEDWRIGQIKTAQFTSPIHLDQCWSWEEENGCLVYRVKRQGPSEWVAPSLIRFNVMWKDVKEVEVSKESWRAKVILKESLSSAPENRVVMVVFDGKKTIQRFTDFCLHKRRKVTRLEPADLLGQSNHGQFVASNGIADCFAGHRIDCAFGIATSKRQKVERKFTRAMKPAGQLAGDQAVTAAASVAASETARVTDG</sequence>
<feature type="compositionally biased region" description="Polar residues" evidence="1">
    <location>
        <begin position="97"/>
        <end position="111"/>
    </location>
</feature>
<evidence type="ECO:0000313" key="3">
    <source>
        <dbReference type="Proteomes" id="UP000076863"/>
    </source>
</evidence>
<dbReference type="AlphaFoldDB" id="A0A166VN05"/>
<feature type="region of interest" description="Disordered" evidence="1">
    <location>
        <begin position="265"/>
        <end position="332"/>
    </location>
</feature>
<organism evidence="2 3">
    <name type="scientific">Beauveria brongniartii RCEF 3172</name>
    <dbReference type="NCBI Taxonomy" id="1081107"/>
    <lineage>
        <taxon>Eukaryota</taxon>
        <taxon>Fungi</taxon>
        <taxon>Dikarya</taxon>
        <taxon>Ascomycota</taxon>
        <taxon>Pezizomycotina</taxon>
        <taxon>Sordariomycetes</taxon>
        <taxon>Hypocreomycetidae</taxon>
        <taxon>Hypocreales</taxon>
        <taxon>Cordycipitaceae</taxon>
        <taxon>Beauveria</taxon>
        <taxon>Beauveria brongniartii</taxon>
    </lineage>
</organism>
<name>A0A166VN05_9HYPO</name>
<reference evidence="2 3" key="1">
    <citation type="journal article" date="2016" name="Genome Biol. Evol.">
        <title>Divergent and convergent evolution of fungal pathogenicity.</title>
        <authorList>
            <person name="Shang Y."/>
            <person name="Xiao G."/>
            <person name="Zheng P."/>
            <person name="Cen K."/>
            <person name="Zhan S."/>
            <person name="Wang C."/>
        </authorList>
    </citation>
    <scope>NUCLEOTIDE SEQUENCE [LARGE SCALE GENOMIC DNA]</scope>
    <source>
        <strain evidence="2 3">RCEF 3172</strain>
    </source>
</reference>
<feature type="region of interest" description="Disordered" evidence="1">
    <location>
        <begin position="68"/>
        <end position="112"/>
    </location>
</feature>
<protein>
    <submittedName>
        <fullName evidence="2">Uncharacterized protein</fullName>
    </submittedName>
</protein>
<comment type="caution">
    <text evidence="2">The sequence shown here is derived from an EMBL/GenBank/DDBJ whole genome shotgun (WGS) entry which is preliminary data.</text>
</comment>
<keyword evidence="3" id="KW-1185">Reference proteome</keyword>